<reference evidence="1 2" key="1">
    <citation type="journal article" date="2020" name="Mol. Biol. Evol.">
        <title>Distinct Expression and Methylation Patterns for Genes with Different Fates following a Single Whole-Genome Duplication in Flowering Plants.</title>
        <authorList>
            <person name="Shi T."/>
            <person name="Rahmani R.S."/>
            <person name="Gugger P.F."/>
            <person name="Wang M."/>
            <person name="Li H."/>
            <person name="Zhang Y."/>
            <person name="Li Z."/>
            <person name="Wang Q."/>
            <person name="Van de Peer Y."/>
            <person name="Marchal K."/>
            <person name="Chen J."/>
        </authorList>
    </citation>
    <scope>NUCLEOTIDE SEQUENCE [LARGE SCALE GENOMIC DNA]</scope>
    <source>
        <tissue evidence="1">Leaf</tissue>
    </source>
</reference>
<comment type="caution">
    <text evidence="1">The sequence shown here is derived from an EMBL/GenBank/DDBJ whole genome shotgun (WGS) entry which is preliminary data.</text>
</comment>
<proteinExistence type="predicted"/>
<sequence>MDTMNFSDGNIYDLLESRTIDFHYVI</sequence>
<protein>
    <submittedName>
        <fullName evidence="1">Uncharacterized protein</fullName>
    </submittedName>
</protein>
<organism evidence="1 2">
    <name type="scientific">Nelumbo nucifera</name>
    <name type="common">Sacred lotus</name>
    <dbReference type="NCBI Taxonomy" id="4432"/>
    <lineage>
        <taxon>Eukaryota</taxon>
        <taxon>Viridiplantae</taxon>
        <taxon>Streptophyta</taxon>
        <taxon>Embryophyta</taxon>
        <taxon>Tracheophyta</taxon>
        <taxon>Spermatophyta</taxon>
        <taxon>Magnoliopsida</taxon>
        <taxon>Proteales</taxon>
        <taxon>Nelumbonaceae</taxon>
        <taxon>Nelumbo</taxon>
    </lineage>
</organism>
<dbReference type="Proteomes" id="UP000607653">
    <property type="component" value="Unassembled WGS sequence"/>
</dbReference>
<dbReference type="EMBL" id="DUZY01000375">
    <property type="protein sequence ID" value="DAD49740.1"/>
    <property type="molecule type" value="Genomic_DNA"/>
</dbReference>
<evidence type="ECO:0000313" key="1">
    <source>
        <dbReference type="EMBL" id="DAD49740.1"/>
    </source>
</evidence>
<gene>
    <name evidence="1" type="ORF">HUJ06_031963</name>
</gene>
<name>A0A822ZYY8_NELNU</name>
<evidence type="ECO:0000313" key="2">
    <source>
        <dbReference type="Proteomes" id="UP000607653"/>
    </source>
</evidence>
<accession>A0A822ZYY8</accession>
<dbReference type="AlphaFoldDB" id="A0A822ZYY8"/>
<keyword evidence="2" id="KW-1185">Reference proteome</keyword>